<protein>
    <submittedName>
        <fullName evidence="1">Uncharacterized protein</fullName>
    </submittedName>
</protein>
<comment type="caution">
    <text evidence="1">The sequence shown here is derived from an EMBL/GenBank/DDBJ whole genome shotgun (WGS) entry which is preliminary data.</text>
</comment>
<evidence type="ECO:0000313" key="1">
    <source>
        <dbReference type="EMBL" id="KAK0744308.1"/>
    </source>
</evidence>
<dbReference type="EMBL" id="JAUKTV010000002">
    <property type="protein sequence ID" value="KAK0744308.1"/>
    <property type="molecule type" value="Genomic_DNA"/>
</dbReference>
<evidence type="ECO:0000313" key="2">
    <source>
        <dbReference type="Proteomes" id="UP001172159"/>
    </source>
</evidence>
<accession>A0AA40ERS0</accession>
<sequence length="105" mass="11707">MSEMIGLLLGGIAITQAASKLLIILLLKSQPELAVSKIAESGFLKNHQPPNLPKSRRDNSASCKRFSDKCYSYDYLSRSLMQVRVFYNEKVAYFAATLQSGKAFK</sequence>
<proteinExistence type="predicted"/>
<organism evidence="1 2">
    <name type="scientific">Apiosordaria backusii</name>
    <dbReference type="NCBI Taxonomy" id="314023"/>
    <lineage>
        <taxon>Eukaryota</taxon>
        <taxon>Fungi</taxon>
        <taxon>Dikarya</taxon>
        <taxon>Ascomycota</taxon>
        <taxon>Pezizomycotina</taxon>
        <taxon>Sordariomycetes</taxon>
        <taxon>Sordariomycetidae</taxon>
        <taxon>Sordariales</taxon>
        <taxon>Lasiosphaeriaceae</taxon>
        <taxon>Apiosordaria</taxon>
    </lineage>
</organism>
<gene>
    <name evidence="1" type="ORF">B0T21DRAFT_389691</name>
</gene>
<keyword evidence="2" id="KW-1185">Reference proteome</keyword>
<dbReference type="AlphaFoldDB" id="A0AA40ERS0"/>
<name>A0AA40ERS0_9PEZI</name>
<dbReference type="Proteomes" id="UP001172159">
    <property type="component" value="Unassembled WGS sequence"/>
</dbReference>
<reference evidence="1" key="1">
    <citation type="submission" date="2023-06" db="EMBL/GenBank/DDBJ databases">
        <title>Genome-scale phylogeny and comparative genomics of the fungal order Sordariales.</title>
        <authorList>
            <consortium name="Lawrence Berkeley National Laboratory"/>
            <person name="Hensen N."/>
            <person name="Bonometti L."/>
            <person name="Westerberg I."/>
            <person name="Brannstrom I.O."/>
            <person name="Guillou S."/>
            <person name="Cros-Aarteil S."/>
            <person name="Calhoun S."/>
            <person name="Haridas S."/>
            <person name="Kuo A."/>
            <person name="Mondo S."/>
            <person name="Pangilinan J."/>
            <person name="Riley R."/>
            <person name="Labutti K."/>
            <person name="Andreopoulos B."/>
            <person name="Lipzen A."/>
            <person name="Chen C."/>
            <person name="Yanf M."/>
            <person name="Daum C."/>
            <person name="Ng V."/>
            <person name="Clum A."/>
            <person name="Steindorff A."/>
            <person name="Ohm R."/>
            <person name="Martin F."/>
            <person name="Silar P."/>
            <person name="Natvig D."/>
            <person name="Lalanne C."/>
            <person name="Gautier V."/>
            <person name="Ament-Velasquez S.L."/>
            <person name="Kruys A."/>
            <person name="Hutchinson M.I."/>
            <person name="Powell A.J."/>
            <person name="Barry K."/>
            <person name="Miller A.N."/>
            <person name="Grigoriev I.V."/>
            <person name="Debuchy R."/>
            <person name="Gladieux P."/>
            <person name="Thoren M.H."/>
            <person name="Johannesson H."/>
        </authorList>
    </citation>
    <scope>NUCLEOTIDE SEQUENCE</scope>
    <source>
        <strain evidence="1">CBS 540.89</strain>
    </source>
</reference>